<evidence type="ECO:0000313" key="1">
    <source>
        <dbReference type="EMBL" id="KAF5803373.1"/>
    </source>
</evidence>
<sequence length="94" mass="11152">MRQRLDSEEKVMFGDGKKEMDIWKRVRKWREVGVVWEQPLKAEERERPVVTTPGFSFSAAGLLFPYHLGVAKLLIEKGYIKVHKLRVKLFYKVF</sequence>
<name>A0A9K3IUR8_HELAN</name>
<dbReference type="AlphaFoldDB" id="A0A9K3IUR8"/>
<dbReference type="Gramene" id="mRNA:HanXRQr2_Chr06g0270571">
    <property type="protein sequence ID" value="CDS:HanXRQr2_Chr06g0270571.1"/>
    <property type="gene ID" value="HanXRQr2_Chr06g0270571"/>
</dbReference>
<reference evidence="1" key="2">
    <citation type="submission" date="2020-06" db="EMBL/GenBank/DDBJ databases">
        <title>Helianthus annuus Genome sequencing and assembly Release 2.</title>
        <authorList>
            <person name="Gouzy J."/>
            <person name="Langlade N."/>
            <person name="Munos S."/>
        </authorList>
    </citation>
    <scope>NUCLEOTIDE SEQUENCE</scope>
    <source>
        <tissue evidence="1">Leaves</tissue>
    </source>
</reference>
<evidence type="ECO:0000313" key="2">
    <source>
        <dbReference type="Proteomes" id="UP000215914"/>
    </source>
</evidence>
<dbReference type="EMBL" id="MNCJ02000321">
    <property type="protein sequence ID" value="KAF5803373.1"/>
    <property type="molecule type" value="Genomic_DNA"/>
</dbReference>
<organism evidence="1 2">
    <name type="scientific">Helianthus annuus</name>
    <name type="common">Common sunflower</name>
    <dbReference type="NCBI Taxonomy" id="4232"/>
    <lineage>
        <taxon>Eukaryota</taxon>
        <taxon>Viridiplantae</taxon>
        <taxon>Streptophyta</taxon>
        <taxon>Embryophyta</taxon>
        <taxon>Tracheophyta</taxon>
        <taxon>Spermatophyta</taxon>
        <taxon>Magnoliopsida</taxon>
        <taxon>eudicotyledons</taxon>
        <taxon>Gunneridae</taxon>
        <taxon>Pentapetalae</taxon>
        <taxon>asterids</taxon>
        <taxon>campanulids</taxon>
        <taxon>Asterales</taxon>
        <taxon>Asteraceae</taxon>
        <taxon>Asteroideae</taxon>
        <taxon>Heliantheae alliance</taxon>
        <taxon>Heliantheae</taxon>
        <taxon>Helianthus</taxon>
    </lineage>
</organism>
<reference evidence="1" key="1">
    <citation type="journal article" date="2017" name="Nature">
        <title>The sunflower genome provides insights into oil metabolism, flowering and Asterid evolution.</title>
        <authorList>
            <person name="Badouin H."/>
            <person name="Gouzy J."/>
            <person name="Grassa C.J."/>
            <person name="Murat F."/>
            <person name="Staton S.E."/>
            <person name="Cottret L."/>
            <person name="Lelandais-Briere C."/>
            <person name="Owens G.L."/>
            <person name="Carrere S."/>
            <person name="Mayjonade B."/>
            <person name="Legrand L."/>
            <person name="Gill N."/>
            <person name="Kane N.C."/>
            <person name="Bowers J.E."/>
            <person name="Hubner S."/>
            <person name="Bellec A."/>
            <person name="Berard A."/>
            <person name="Berges H."/>
            <person name="Blanchet N."/>
            <person name="Boniface M.C."/>
            <person name="Brunel D."/>
            <person name="Catrice O."/>
            <person name="Chaidir N."/>
            <person name="Claudel C."/>
            <person name="Donnadieu C."/>
            <person name="Faraut T."/>
            <person name="Fievet G."/>
            <person name="Helmstetter N."/>
            <person name="King M."/>
            <person name="Knapp S.J."/>
            <person name="Lai Z."/>
            <person name="Le Paslier M.C."/>
            <person name="Lippi Y."/>
            <person name="Lorenzon L."/>
            <person name="Mandel J.R."/>
            <person name="Marage G."/>
            <person name="Marchand G."/>
            <person name="Marquand E."/>
            <person name="Bret-Mestries E."/>
            <person name="Morien E."/>
            <person name="Nambeesan S."/>
            <person name="Nguyen T."/>
            <person name="Pegot-Espagnet P."/>
            <person name="Pouilly N."/>
            <person name="Raftis F."/>
            <person name="Sallet E."/>
            <person name="Schiex T."/>
            <person name="Thomas J."/>
            <person name="Vandecasteele C."/>
            <person name="Vares D."/>
            <person name="Vear F."/>
            <person name="Vautrin S."/>
            <person name="Crespi M."/>
            <person name="Mangin B."/>
            <person name="Burke J.M."/>
            <person name="Salse J."/>
            <person name="Munos S."/>
            <person name="Vincourt P."/>
            <person name="Rieseberg L.H."/>
            <person name="Langlade N.B."/>
        </authorList>
    </citation>
    <scope>NUCLEOTIDE SEQUENCE</scope>
    <source>
        <tissue evidence="1">Leaves</tissue>
    </source>
</reference>
<gene>
    <name evidence="1" type="ORF">HanXRQr2_Chr06g0270571</name>
</gene>
<comment type="caution">
    <text evidence="1">The sequence shown here is derived from an EMBL/GenBank/DDBJ whole genome shotgun (WGS) entry which is preliminary data.</text>
</comment>
<proteinExistence type="predicted"/>
<protein>
    <submittedName>
        <fullName evidence="1">Patatin-like phospholipase domain-containing protein</fullName>
    </submittedName>
</protein>
<accession>A0A9K3IUR8</accession>
<keyword evidence="2" id="KW-1185">Reference proteome</keyword>
<dbReference type="Proteomes" id="UP000215914">
    <property type="component" value="Unassembled WGS sequence"/>
</dbReference>